<sequence length="104" mass="11735">MRLNPFPLLPVTRRESLCRDEQGRELTAGGGKRPNTVTTGYAYRLPRIRDLTPYVVDAVFRRAVFDSEGAAGDELATRNALIHIMEVVGAWWNKQGQGPRIRIQ</sequence>
<gene>
    <name evidence="1" type="ORF">DVJ77_05150</name>
</gene>
<comment type="caution">
    <text evidence="1">The sequence shown here is derived from an EMBL/GenBank/DDBJ whole genome shotgun (WGS) entry which is preliminary data.</text>
</comment>
<dbReference type="Proteomes" id="UP000253782">
    <property type="component" value="Unassembled WGS sequence"/>
</dbReference>
<organism evidence="1 2">
    <name type="scientific">Dyella tabacisoli</name>
    <dbReference type="NCBI Taxonomy" id="2282381"/>
    <lineage>
        <taxon>Bacteria</taxon>
        <taxon>Pseudomonadati</taxon>
        <taxon>Pseudomonadota</taxon>
        <taxon>Gammaproteobacteria</taxon>
        <taxon>Lysobacterales</taxon>
        <taxon>Rhodanobacteraceae</taxon>
        <taxon>Dyella</taxon>
    </lineage>
</organism>
<evidence type="ECO:0000313" key="2">
    <source>
        <dbReference type="Proteomes" id="UP000253782"/>
    </source>
</evidence>
<proteinExistence type="predicted"/>
<name>A0A369UQ59_9GAMM</name>
<protein>
    <submittedName>
        <fullName evidence="1">Uncharacterized protein</fullName>
    </submittedName>
</protein>
<keyword evidence="2" id="KW-1185">Reference proteome</keyword>
<evidence type="ECO:0000313" key="1">
    <source>
        <dbReference type="EMBL" id="RDD82902.1"/>
    </source>
</evidence>
<dbReference type="EMBL" id="QQAH01000003">
    <property type="protein sequence ID" value="RDD82902.1"/>
    <property type="molecule type" value="Genomic_DNA"/>
</dbReference>
<accession>A0A369UQ59</accession>
<dbReference type="AlphaFoldDB" id="A0A369UQ59"/>
<reference evidence="1 2" key="1">
    <citation type="submission" date="2018-07" db="EMBL/GenBank/DDBJ databases">
        <title>Dyella tabacisoli L4-6T, whole genome shotgun sequence.</title>
        <authorList>
            <person name="Zhou X.-K."/>
            <person name="Li W.-J."/>
            <person name="Duan Y.-Q."/>
        </authorList>
    </citation>
    <scope>NUCLEOTIDE SEQUENCE [LARGE SCALE GENOMIC DNA]</scope>
    <source>
        <strain evidence="1 2">L4-6</strain>
    </source>
</reference>